<dbReference type="Pfam" id="PF07131">
    <property type="entry name" value="DUF1382"/>
    <property type="match status" value="1"/>
</dbReference>
<reference evidence="2" key="1">
    <citation type="submission" date="2016-10" db="EMBL/GenBank/DDBJ databases">
        <authorList>
            <person name="Varghese N."/>
            <person name="Submissions S."/>
        </authorList>
    </citation>
    <scope>NUCLEOTIDE SEQUENCE [LARGE SCALE GENOMIC DNA]</scope>
    <source>
        <strain evidence="2">JCM 18195</strain>
    </source>
</reference>
<gene>
    <name evidence="1" type="ORF">SAMN05216229_12362</name>
</gene>
<proteinExistence type="predicted"/>
<name>A0A1I5YRT8_9GAMM</name>
<keyword evidence="2" id="KW-1185">Reference proteome</keyword>
<dbReference type="EMBL" id="FOXM01000023">
    <property type="protein sequence ID" value="SFQ46810.1"/>
    <property type="molecule type" value="Genomic_DNA"/>
</dbReference>
<dbReference type="RefSeq" id="WP_092435082.1">
    <property type="nucleotide sequence ID" value="NZ_FOXM01000023.1"/>
</dbReference>
<dbReference type="InterPro" id="IPR009814">
    <property type="entry name" value="Phage_lambda_Xis_Q38267"/>
</dbReference>
<protein>
    <recommendedName>
        <fullName evidence="3">DUF1382 family protein</fullName>
    </recommendedName>
</protein>
<accession>A0A1I5YRT8</accession>
<organism evidence="1 2">
    <name type="scientific">Geopseudomonas sagittaria</name>
    <dbReference type="NCBI Taxonomy" id="1135990"/>
    <lineage>
        <taxon>Bacteria</taxon>
        <taxon>Pseudomonadati</taxon>
        <taxon>Pseudomonadota</taxon>
        <taxon>Gammaproteobacteria</taxon>
        <taxon>Pseudomonadales</taxon>
        <taxon>Pseudomonadaceae</taxon>
        <taxon>Geopseudomonas</taxon>
    </lineage>
</organism>
<evidence type="ECO:0008006" key="3">
    <source>
        <dbReference type="Google" id="ProtNLM"/>
    </source>
</evidence>
<evidence type="ECO:0000313" key="1">
    <source>
        <dbReference type="EMBL" id="SFQ46810.1"/>
    </source>
</evidence>
<dbReference type="Proteomes" id="UP000243084">
    <property type="component" value="Unassembled WGS sequence"/>
</dbReference>
<evidence type="ECO:0000313" key="2">
    <source>
        <dbReference type="Proteomes" id="UP000243084"/>
    </source>
</evidence>
<sequence>MKRASPVELRAALEAATTMARAGILFVPMPALDQADHDALANQMHDRLEKLEQEASAQDAGHE</sequence>
<dbReference type="AlphaFoldDB" id="A0A1I5YRT8"/>